<dbReference type="EMBL" id="KV440973">
    <property type="protein sequence ID" value="OAD78721.1"/>
    <property type="molecule type" value="Genomic_DNA"/>
</dbReference>
<dbReference type="RefSeq" id="XP_018296761.1">
    <property type="nucleotide sequence ID" value="XM_018440981.1"/>
</dbReference>
<dbReference type="Proteomes" id="UP000077315">
    <property type="component" value="Unassembled WGS sequence"/>
</dbReference>
<accession>A0A163B7U2</accession>
<dbReference type="VEuPathDB" id="FungiDB:PHYBLDRAFT_62524"/>
<proteinExistence type="predicted"/>
<gene>
    <name evidence="1" type="ORF">PHYBLDRAFT_62524</name>
</gene>
<name>A0A163B7U2_PHYB8</name>
<dbReference type="InParanoid" id="A0A163B7U2"/>
<protein>
    <submittedName>
        <fullName evidence="1">Uncharacterized protein</fullName>
    </submittedName>
</protein>
<keyword evidence="2" id="KW-1185">Reference proteome</keyword>
<organism evidence="1 2">
    <name type="scientific">Phycomyces blakesleeanus (strain ATCC 8743b / DSM 1359 / FGSC 10004 / NBRC 33097 / NRRL 1555)</name>
    <dbReference type="NCBI Taxonomy" id="763407"/>
    <lineage>
        <taxon>Eukaryota</taxon>
        <taxon>Fungi</taxon>
        <taxon>Fungi incertae sedis</taxon>
        <taxon>Mucoromycota</taxon>
        <taxon>Mucoromycotina</taxon>
        <taxon>Mucoromycetes</taxon>
        <taxon>Mucorales</taxon>
        <taxon>Phycomycetaceae</taxon>
        <taxon>Phycomyces</taxon>
    </lineage>
</organism>
<evidence type="ECO:0000313" key="2">
    <source>
        <dbReference type="Proteomes" id="UP000077315"/>
    </source>
</evidence>
<evidence type="ECO:0000313" key="1">
    <source>
        <dbReference type="EMBL" id="OAD78721.1"/>
    </source>
</evidence>
<dbReference type="AlphaFoldDB" id="A0A163B7U2"/>
<dbReference type="GeneID" id="29001887"/>
<sequence>MILMKKTDSLRFSKSTEISNEHASNLDNQIVLDADIFLSILLKLLSFVNFADSYFINTSLHKTSPFRCTNLNCLENMEGSEVMHRLWNRDLAAVLNFRHILNNLRYDGTIPVRFTRVIRIGRIRRQA</sequence>
<dbReference type="OrthoDB" id="5596236at2759"/>
<reference evidence="2" key="1">
    <citation type="submission" date="2015-06" db="EMBL/GenBank/DDBJ databases">
        <title>Expansion of signal transduction pathways in fungi by whole-genome duplication.</title>
        <authorList>
            <consortium name="DOE Joint Genome Institute"/>
            <person name="Corrochano L.M."/>
            <person name="Kuo A."/>
            <person name="Marcet-Houben M."/>
            <person name="Polaino S."/>
            <person name="Salamov A."/>
            <person name="Villalobos J.M."/>
            <person name="Alvarez M.I."/>
            <person name="Avalos J."/>
            <person name="Benito E.P."/>
            <person name="Benoit I."/>
            <person name="Burger G."/>
            <person name="Camino L.P."/>
            <person name="Canovas D."/>
            <person name="Cerda-Olmedo E."/>
            <person name="Cheng J.-F."/>
            <person name="Dominguez A."/>
            <person name="Elias M."/>
            <person name="Eslava A.P."/>
            <person name="Glaser F."/>
            <person name="Grimwood J."/>
            <person name="Gutierrez G."/>
            <person name="Heitman J."/>
            <person name="Henrissat B."/>
            <person name="Iturriaga E.A."/>
            <person name="Lang B.F."/>
            <person name="Lavin J.L."/>
            <person name="Lee S."/>
            <person name="Li W."/>
            <person name="Lindquist E."/>
            <person name="Lopez-Garcia S."/>
            <person name="Luque E.M."/>
            <person name="Marcos A.T."/>
            <person name="Martin J."/>
            <person name="McCluskey K."/>
            <person name="Medina H.R."/>
            <person name="Miralles-Duran A."/>
            <person name="Miyazaki A."/>
            <person name="Munoz-Torres E."/>
            <person name="Oguiza J.A."/>
            <person name="Ohm R."/>
            <person name="Olmedo M."/>
            <person name="Orejas M."/>
            <person name="Ortiz-Castellanos L."/>
            <person name="Pisabarro A.G."/>
            <person name="Rodriguez-Romero J."/>
            <person name="Ruiz-Herrera J."/>
            <person name="Ruiz-Vazquez R."/>
            <person name="Sanz C."/>
            <person name="Schackwitz W."/>
            <person name="Schmutz J."/>
            <person name="Shahriari M."/>
            <person name="Shelest E."/>
            <person name="Silva-Franco F."/>
            <person name="Soanes D."/>
            <person name="Syed K."/>
            <person name="Tagua V.G."/>
            <person name="Talbot N.J."/>
            <person name="Thon M."/>
            <person name="De vries R.P."/>
            <person name="Wiebenga A."/>
            <person name="Yadav J.S."/>
            <person name="Braun E.L."/>
            <person name="Baker S."/>
            <person name="Garre V."/>
            <person name="Horwitz B."/>
            <person name="Torres-Martinez S."/>
            <person name="Idnurm A."/>
            <person name="Herrera-Estrella A."/>
            <person name="Gabaldon T."/>
            <person name="Grigoriev I.V."/>
        </authorList>
    </citation>
    <scope>NUCLEOTIDE SEQUENCE [LARGE SCALE GENOMIC DNA]</scope>
    <source>
        <strain evidence="2">NRRL 1555(-)</strain>
    </source>
</reference>